<reference evidence="1" key="1">
    <citation type="submission" date="2021-05" db="EMBL/GenBank/DDBJ databases">
        <authorList>
            <person name="Alioto T."/>
            <person name="Alioto T."/>
            <person name="Gomez Garrido J."/>
        </authorList>
    </citation>
    <scope>NUCLEOTIDE SEQUENCE</scope>
</reference>
<dbReference type="EMBL" id="HBUE01185644">
    <property type="protein sequence ID" value="CAG6522484.1"/>
    <property type="molecule type" value="Transcribed_RNA"/>
</dbReference>
<accession>A0A8D8E4R5</accession>
<dbReference type="AlphaFoldDB" id="A0A8D8E4R5"/>
<dbReference type="PANTHER" id="PTHR47027:SF20">
    <property type="entry name" value="REVERSE TRANSCRIPTASE-LIKE PROTEIN WITH RNA-DIRECTED DNA POLYMERASE DOMAIN"/>
    <property type="match status" value="1"/>
</dbReference>
<dbReference type="EMBL" id="HBUE01291338">
    <property type="protein sequence ID" value="CAG6574101.1"/>
    <property type="molecule type" value="Transcribed_RNA"/>
</dbReference>
<name>A0A8D8E4R5_CULPI</name>
<protein>
    <submittedName>
        <fullName evidence="1">(northern house mosquito) hypothetical protein</fullName>
    </submittedName>
</protein>
<sequence length="163" mass="19506">MYETLIRPVVLYGHETWTMLEEDLQALEVFERRVLRTIFGGVRENNVWRRRMNHELAQLYGKPSIRKVAKAGRIRWAGHVARMPDALDARQLNQTINPVKLVFNSEPFGTRRRGAQRARWLNQVEEDLESVEVPQRNWRVAAQDRVQWQSIWRQLMARRLYEQ</sequence>
<organism evidence="1">
    <name type="scientific">Culex pipiens</name>
    <name type="common">House mosquito</name>
    <dbReference type="NCBI Taxonomy" id="7175"/>
    <lineage>
        <taxon>Eukaryota</taxon>
        <taxon>Metazoa</taxon>
        <taxon>Ecdysozoa</taxon>
        <taxon>Arthropoda</taxon>
        <taxon>Hexapoda</taxon>
        <taxon>Insecta</taxon>
        <taxon>Pterygota</taxon>
        <taxon>Neoptera</taxon>
        <taxon>Endopterygota</taxon>
        <taxon>Diptera</taxon>
        <taxon>Nematocera</taxon>
        <taxon>Culicoidea</taxon>
        <taxon>Culicidae</taxon>
        <taxon>Culicinae</taxon>
        <taxon>Culicini</taxon>
        <taxon>Culex</taxon>
        <taxon>Culex</taxon>
    </lineage>
</organism>
<proteinExistence type="predicted"/>
<dbReference type="PANTHER" id="PTHR47027">
    <property type="entry name" value="REVERSE TRANSCRIPTASE DOMAIN-CONTAINING PROTEIN"/>
    <property type="match status" value="1"/>
</dbReference>
<evidence type="ECO:0000313" key="1">
    <source>
        <dbReference type="EMBL" id="CAG6522484.1"/>
    </source>
</evidence>